<feature type="region of interest" description="Disordered" evidence="1">
    <location>
        <begin position="1"/>
        <end position="61"/>
    </location>
</feature>
<evidence type="ECO:0000256" key="1">
    <source>
        <dbReference type="SAM" id="MobiDB-lite"/>
    </source>
</evidence>
<evidence type="ECO:0008006" key="4">
    <source>
        <dbReference type="Google" id="ProtNLM"/>
    </source>
</evidence>
<feature type="compositionally biased region" description="Basic and acidic residues" evidence="1">
    <location>
        <begin position="1"/>
        <end position="12"/>
    </location>
</feature>
<organism evidence="2 3">
    <name type="scientific">Staphylotrichum longicolle</name>
    <dbReference type="NCBI Taxonomy" id="669026"/>
    <lineage>
        <taxon>Eukaryota</taxon>
        <taxon>Fungi</taxon>
        <taxon>Dikarya</taxon>
        <taxon>Ascomycota</taxon>
        <taxon>Pezizomycotina</taxon>
        <taxon>Sordariomycetes</taxon>
        <taxon>Sordariomycetidae</taxon>
        <taxon>Sordariales</taxon>
        <taxon>Chaetomiaceae</taxon>
        <taxon>Staphylotrichum</taxon>
    </lineage>
</organism>
<reference evidence="2" key="1">
    <citation type="submission" date="2023-02" db="EMBL/GenBank/DDBJ databases">
        <authorList>
            <person name="Palmer J.M."/>
        </authorList>
    </citation>
    <scope>NUCLEOTIDE SEQUENCE</scope>
    <source>
        <strain evidence="2">FW57</strain>
    </source>
</reference>
<dbReference type="Proteomes" id="UP001197093">
    <property type="component" value="Unassembled WGS sequence"/>
</dbReference>
<feature type="compositionally biased region" description="Basic residues" evidence="1">
    <location>
        <begin position="13"/>
        <end position="25"/>
    </location>
</feature>
<keyword evidence="3" id="KW-1185">Reference proteome</keyword>
<protein>
    <recommendedName>
        <fullName evidence="4">Prolyl 4-hydroxylase alpha subunit domain-containing protein</fullName>
    </recommendedName>
</protein>
<comment type="caution">
    <text evidence="2">The sequence shown here is derived from an EMBL/GenBank/DDBJ whole genome shotgun (WGS) entry which is preliminary data.</text>
</comment>
<accession>A0AAD4EWE7</accession>
<sequence>MAGRDKAQADGRVKKRNTFRANHRRIVVESESSGPAPEHPVEDQVGRDQPASMLPTSESTSPLTHIATSLAAFPTGEVAYGRGLEYLPMPEIELLNHGVIIEPYDEGQLQVVKDYARELRAKRYGIDWKAVKRTPTWTIPGSVVEVRHRYWEDILAEYAQEAGRYLGFGERKLTTRLQNLHLWEKGSMWRDFHNEYYDPTRVGTLLIILKRSCSRGGEIAVGCGDKEMLFDPASSKYRHFFIASHNHAKHDTLPLTSGHRLGLAYDLRLDTHDGKPLVYDMLERVADAETELYYHITCWAEEIELGRRANHPLLFVLGTTYEYRKMHVDDLTAEDRAKALAVSNVAREVYGEREKFKLRGYLASVTGRIRLSRNKGRLLCGKQVTFAINGATGLDGMVMKNMEGAAVDERSVLQPAQFESGVSRTLDGKTTEIMRSRTCLMLVLEKKGDQKDEEEENEDTE</sequence>
<dbReference type="EMBL" id="JAHCVI010000004">
    <property type="protein sequence ID" value="KAG7286837.1"/>
    <property type="molecule type" value="Genomic_DNA"/>
</dbReference>
<name>A0AAD4EWE7_9PEZI</name>
<gene>
    <name evidence="2" type="ORF">NEMBOFW57_009154</name>
</gene>
<dbReference type="AlphaFoldDB" id="A0AAD4EWE7"/>
<proteinExistence type="predicted"/>
<evidence type="ECO:0000313" key="2">
    <source>
        <dbReference type="EMBL" id="KAG7286837.1"/>
    </source>
</evidence>
<evidence type="ECO:0000313" key="3">
    <source>
        <dbReference type="Proteomes" id="UP001197093"/>
    </source>
</evidence>